<gene>
    <name evidence="6" type="ORF">CAEBREN_07234</name>
</gene>
<dbReference type="Proteomes" id="UP000008068">
    <property type="component" value="Unassembled WGS sequence"/>
</dbReference>
<feature type="transmembrane region" description="Helical" evidence="5">
    <location>
        <begin position="30"/>
        <end position="52"/>
    </location>
</feature>
<dbReference type="AlphaFoldDB" id="G0N5Y0"/>
<dbReference type="OMA" id="IITFIRM"/>
<feature type="transmembrane region" description="Helical" evidence="5">
    <location>
        <begin position="161"/>
        <end position="184"/>
    </location>
</feature>
<dbReference type="OrthoDB" id="5810055at2759"/>
<dbReference type="InterPro" id="IPR019408">
    <property type="entry name" value="7TM_GPCR_serpentine_rcpt_Srab"/>
</dbReference>
<evidence type="ECO:0000256" key="4">
    <source>
        <dbReference type="ARBA" id="ARBA00023136"/>
    </source>
</evidence>
<dbReference type="FunCoup" id="G0N5Y0">
    <property type="interactions" value="13"/>
</dbReference>
<dbReference type="GO" id="GO:0016020">
    <property type="term" value="C:membrane"/>
    <property type="evidence" value="ECO:0007669"/>
    <property type="project" value="UniProtKB-SubCell"/>
</dbReference>
<dbReference type="PANTHER" id="PTHR46561:SF2">
    <property type="entry name" value="G_PROTEIN_RECEP_F1_2 DOMAIN-CONTAINING PROTEIN"/>
    <property type="match status" value="1"/>
</dbReference>
<dbReference type="EMBL" id="GL379841">
    <property type="protein sequence ID" value="EGT53434.1"/>
    <property type="molecule type" value="Genomic_DNA"/>
</dbReference>
<feature type="transmembrane region" description="Helical" evidence="5">
    <location>
        <begin position="72"/>
        <end position="95"/>
    </location>
</feature>
<keyword evidence="4 5" id="KW-0472">Membrane</keyword>
<dbReference type="InterPro" id="IPR053286">
    <property type="entry name" value="Nematode_rcpt-like_srab"/>
</dbReference>
<organism evidence="7">
    <name type="scientific">Caenorhabditis brenneri</name>
    <name type="common">Nematode worm</name>
    <dbReference type="NCBI Taxonomy" id="135651"/>
    <lineage>
        <taxon>Eukaryota</taxon>
        <taxon>Metazoa</taxon>
        <taxon>Ecdysozoa</taxon>
        <taxon>Nematoda</taxon>
        <taxon>Chromadorea</taxon>
        <taxon>Rhabditida</taxon>
        <taxon>Rhabditina</taxon>
        <taxon>Rhabditomorpha</taxon>
        <taxon>Rhabditoidea</taxon>
        <taxon>Rhabditidae</taxon>
        <taxon>Peloderinae</taxon>
        <taxon>Caenorhabditis</taxon>
    </lineage>
</organism>
<evidence type="ECO:0000256" key="3">
    <source>
        <dbReference type="ARBA" id="ARBA00022989"/>
    </source>
</evidence>
<comment type="subcellular location">
    <subcellularLocation>
        <location evidence="1">Membrane</location>
        <topology evidence="1">Multi-pass membrane protein</topology>
    </subcellularLocation>
</comment>
<keyword evidence="3 5" id="KW-1133">Transmembrane helix</keyword>
<evidence type="ECO:0000313" key="6">
    <source>
        <dbReference type="EMBL" id="EGT53434.1"/>
    </source>
</evidence>
<dbReference type="eggNOG" id="ENOG502R424">
    <property type="taxonomic scope" value="Eukaryota"/>
</dbReference>
<sequence length="218" mass="25582">MWFCVSTTPALTLERFLATKRTCTYQKDKYSWSLVMLFQLLLALLLLAFVYAKQSFGGTTLYCMAASSSLPFHVLAVLALTIIIQLVSLGCYRYLLKKNEKLREKLQQDGGDLIRKYQVEETLRAFRILKIPVHLMAVFQFFYSLNSFCVLYFNSYFSRPVYFLLMEGNIYLPEYTLAFIITFIRMEKEVREISSKGLRKSIEIDTDVYFENIKKDWS</sequence>
<dbReference type="STRING" id="135651.G0N5Y0"/>
<evidence type="ECO:0000313" key="7">
    <source>
        <dbReference type="Proteomes" id="UP000008068"/>
    </source>
</evidence>
<dbReference type="PANTHER" id="PTHR46561">
    <property type="entry name" value="SERPENTINE RECEPTOR, CLASS AB (CLASS A-LIKE)-RELATED"/>
    <property type="match status" value="1"/>
</dbReference>
<evidence type="ECO:0000256" key="5">
    <source>
        <dbReference type="SAM" id="Phobius"/>
    </source>
</evidence>
<evidence type="ECO:0000256" key="1">
    <source>
        <dbReference type="ARBA" id="ARBA00004141"/>
    </source>
</evidence>
<accession>G0N5Y0</accession>
<feature type="transmembrane region" description="Helical" evidence="5">
    <location>
        <begin position="133"/>
        <end position="155"/>
    </location>
</feature>
<reference evidence="7" key="1">
    <citation type="submission" date="2011-07" db="EMBL/GenBank/DDBJ databases">
        <authorList>
            <consortium name="Caenorhabditis brenneri Sequencing and Analysis Consortium"/>
            <person name="Wilson R.K."/>
        </authorList>
    </citation>
    <scope>NUCLEOTIDE SEQUENCE [LARGE SCALE GENOMIC DNA]</scope>
    <source>
        <strain evidence="7">PB2801</strain>
    </source>
</reference>
<dbReference type="InParanoid" id="G0N5Y0"/>
<keyword evidence="2 5" id="KW-0812">Transmembrane</keyword>
<keyword evidence="7" id="KW-1185">Reference proteome</keyword>
<dbReference type="Pfam" id="PF10292">
    <property type="entry name" value="7TM_GPCR_Srab"/>
    <property type="match status" value="1"/>
</dbReference>
<proteinExistence type="predicted"/>
<name>G0N5Y0_CAEBE</name>
<dbReference type="HOGENOM" id="CLU_1267892_0_0_1"/>
<protein>
    <submittedName>
        <fullName evidence="6">Uncharacterized protein</fullName>
    </submittedName>
</protein>
<evidence type="ECO:0000256" key="2">
    <source>
        <dbReference type="ARBA" id="ARBA00022692"/>
    </source>
</evidence>